<feature type="domain" description="Endonuclease GajA/Old nuclease/RecF-like AAA" evidence="1">
    <location>
        <begin position="24"/>
        <end position="86"/>
    </location>
</feature>
<dbReference type="Gene3D" id="3.40.50.300">
    <property type="entry name" value="P-loop containing nucleotide triphosphate hydrolases"/>
    <property type="match status" value="1"/>
</dbReference>
<dbReference type="PANTHER" id="PTHR43581:SF4">
    <property type="entry name" value="ATP_GTP PHOSPHATASE"/>
    <property type="match status" value="1"/>
</dbReference>
<evidence type="ECO:0000259" key="2">
    <source>
        <dbReference type="Pfam" id="PF20469"/>
    </source>
</evidence>
<dbReference type="InterPro" id="IPR034139">
    <property type="entry name" value="TOPRIM_OLD"/>
</dbReference>
<evidence type="ECO:0000259" key="1">
    <source>
        <dbReference type="Pfam" id="PF13175"/>
    </source>
</evidence>
<dbReference type="OrthoDB" id="9801813at2"/>
<gene>
    <name evidence="3" type="ORF">CGZ75_16060</name>
</gene>
<dbReference type="Proteomes" id="UP000215145">
    <property type="component" value="Unassembled WGS sequence"/>
</dbReference>
<feature type="domain" description="Endonuclease GajA/Old nuclease/RecF-like AAA" evidence="1">
    <location>
        <begin position="181"/>
        <end position="368"/>
    </location>
</feature>
<dbReference type="PANTHER" id="PTHR43581">
    <property type="entry name" value="ATP/GTP PHOSPHATASE"/>
    <property type="match status" value="1"/>
</dbReference>
<dbReference type="EMBL" id="NMUQ01000002">
    <property type="protein sequence ID" value="OXM14456.1"/>
    <property type="molecule type" value="Genomic_DNA"/>
</dbReference>
<dbReference type="Pfam" id="PF20469">
    <property type="entry name" value="OLD-like_TOPRIM"/>
    <property type="match status" value="1"/>
</dbReference>
<dbReference type="SUPFAM" id="SSF52540">
    <property type="entry name" value="P-loop containing nucleoside triphosphate hydrolases"/>
    <property type="match status" value="1"/>
</dbReference>
<sequence>MPPKKKAQEVTEDLFSWFEASRPKLRRMIIKNYRCIGSSPVAIDLDEIVVLVGSNNAGKSSILKAYEVVMSHGSNKARLTEADFPNGIVDSDNLPEIELHTIVNGDTSPATRWVQKNNENEEALVRERWIWSSPNTDPKRQGFDVEKNEWDNQVPWGAPNVAKENRPQPHMVEAFAHPLEQEKQIVELLTAIVKERVKAIQQASTDDGEETEYARLLNQLSGIRKKILDESKSEIESIETELSVAISSIFPGYVVKFDSKADDNIENDLSLFKTSSKLLMGPELGYQSAIDKQGSGARRTLLWSALRLIAQAETAKKSKSSRPHVLLLDEPELCLHPNAVREACKVLYDLPAKSDWQVMVTTHSPAFIDVSRDNTTIVRVERADNGEILGTTVFRPEKVKLDDNDREHLKLLNMFDPHVAEFFFGGHSIIVEGDTEYTAFKYIISKRPDLYKNVHIIRARGKATIVSLCKILNHFGSGYSVLHDSDFPRTKDGKRRNSAWAQNNNIVGVVNEAVAPSKVRVVASLPNFEGAYFGQVIKSGKPYNALIQLKKNEELFSVVESLLSSLLDFTKDVPAGGICWNEEDQLLPVVSTLAETAVFYTGEDDEDDEDGTE</sequence>
<keyword evidence="4" id="KW-1185">Reference proteome</keyword>
<evidence type="ECO:0000313" key="3">
    <source>
        <dbReference type="EMBL" id="OXM14456.1"/>
    </source>
</evidence>
<organism evidence="3 4">
    <name type="scientific">Paenibacillus herberti</name>
    <dbReference type="NCBI Taxonomy" id="1619309"/>
    <lineage>
        <taxon>Bacteria</taxon>
        <taxon>Bacillati</taxon>
        <taxon>Bacillota</taxon>
        <taxon>Bacilli</taxon>
        <taxon>Bacillales</taxon>
        <taxon>Paenibacillaceae</taxon>
        <taxon>Paenibacillus</taxon>
    </lineage>
</organism>
<protein>
    <submittedName>
        <fullName evidence="3">ATP-dependent endonuclease</fullName>
    </submittedName>
</protein>
<dbReference type="InterPro" id="IPR027417">
    <property type="entry name" value="P-loop_NTPase"/>
</dbReference>
<feature type="domain" description="OLD protein-like TOPRIM" evidence="2">
    <location>
        <begin position="423"/>
        <end position="486"/>
    </location>
</feature>
<keyword evidence="3" id="KW-0378">Hydrolase</keyword>
<proteinExistence type="predicted"/>
<dbReference type="InterPro" id="IPR041685">
    <property type="entry name" value="AAA_GajA/Old/RecF-like"/>
</dbReference>
<comment type="caution">
    <text evidence="3">The sequence shown here is derived from an EMBL/GenBank/DDBJ whole genome shotgun (WGS) entry which is preliminary data.</text>
</comment>
<dbReference type="AlphaFoldDB" id="A0A229NWT2"/>
<reference evidence="3 4" key="1">
    <citation type="submission" date="2017-07" db="EMBL/GenBank/DDBJ databases">
        <title>Paenibacillus herberti R33 genome sequencing and assembly.</title>
        <authorList>
            <person name="Su W."/>
        </authorList>
    </citation>
    <scope>NUCLEOTIDE SEQUENCE [LARGE SCALE GENOMIC DNA]</scope>
    <source>
        <strain evidence="3 4">R33</strain>
    </source>
</reference>
<dbReference type="InterPro" id="IPR051396">
    <property type="entry name" value="Bact_Antivir_Def_Nuclease"/>
</dbReference>
<dbReference type="RefSeq" id="WP_089525278.1">
    <property type="nucleotide sequence ID" value="NZ_NMUQ01000002.1"/>
</dbReference>
<keyword evidence="3" id="KW-0255">Endonuclease</keyword>
<dbReference type="GO" id="GO:0004519">
    <property type="term" value="F:endonuclease activity"/>
    <property type="evidence" value="ECO:0007669"/>
    <property type="project" value="UniProtKB-KW"/>
</dbReference>
<dbReference type="Pfam" id="PF13175">
    <property type="entry name" value="AAA_15"/>
    <property type="match status" value="2"/>
</dbReference>
<name>A0A229NWT2_9BACL</name>
<evidence type="ECO:0000313" key="4">
    <source>
        <dbReference type="Proteomes" id="UP000215145"/>
    </source>
</evidence>
<accession>A0A229NWT2</accession>
<dbReference type="CDD" id="cd01026">
    <property type="entry name" value="TOPRIM_OLD"/>
    <property type="match status" value="1"/>
</dbReference>
<keyword evidence="3" id="KW-0540">Nuclease</keyword>